<comment type="catalytic activity">
    <reaction evidence="6">
        <text>a 6-O-methyl-2'-deoxyguanosine in DNA + L-cysteinyl-[protein] = S-methyl-L-cysteinyl-[protein] + a 2'-deoxyguanosine in DNA</text>
        <dbReference type="Rhea" id="RHEA:24000"/>
        <dbReference type="Rhea" id="RHEA-COMP:10131"/>
        <dbReference type="Rhea" id="RHEA-COMP:10132"/>
        <dbReference type="Rhea" id="RHEA-COMP:11367"/>
        <dbReference type="Rhea" id="RHEA-COMP:11368"/>
        <dbReference type="ChEBI" id="CHEBI:29950"/>
        <dbReference type="ChEBI" id="CHEBI:82612"/>
        <dbReference type="ChEBI" id="CHEBI:85445"/>
        <dbReference type="ChEBI" id="CHEBI:85448"/>
        <dbReference type="EC" id="2.1.1.63"/>
    </reaction>
</comment>
<sequence length="196" mass="21026">MTDQGYTLFDTAIGRCALGWNRQGVVALQLPEPSDAATRARLRRRHPGLEQASPPPAIEQAIAAIVALLEGKPSDLSFVALDMTPVPAFNRRVYEIARRIPPGRTRTYGEIAIELGDRALARDVGQALGQNPFAIIVPCHRVMGANGKLTGFSANGGIETKLRMLGIEGAQIGSTPTLFESLPAMAKPARAPARRH</sequence>
<dbReference type="InterPro" id="IPR036388">
    <property type="entry name" value="WH-like_DNA-bd_sf"/>
</dbReference>
<reference evidence="8 9" key="1">
    <citation type="submission" date="2019-08" db="EMBL/GenBank/DDBJ databases">
        <title>Hyperibacter terrae gen. nov., sp. nov. and Hyperibacter viscosus sp. nov., two new members in the family Rhodospirillaceae isolated from the rhizosphere of Hypericum perforatum.</title>
        <authorList>
            <person name="Noviana Z."/>
        </authorList>
    </citation>
    <scope>NUCLEOTIDE SEQUENCE [LARGE SCALE GENOMIC DNA]</scope>
    <source>
        <strain evidence="8 9">R5959</strain>
    </source>
</reference>
<keyword evidence="3 8" id="KW-0808">Transferase</keyword>
<dbReference type="Gene3D" id="1.10.10.10">
    <property type="entry name" value="Winged helix-like DNA-binding domain superfamily/Winged helix DNA-binding domain"/>
    <property type="match status" value="1"/>
</dbReference>
<evidence type="ECO:0000259" key="7">
    <source>
        <dbReference type="Pfam" id="PF01035"/>
    </source>
</evidence>
<evidence type="ECO:0000256" key="3">
    <source>
        <dbReference type="ARBA" id="ARBA00022679"/>
    </source>
</evidence>
<dbReference type="SUPFAM" id="SSF53155">
    <property type="entry name" value="Methylated DNA-protein cysteine methyltransferase domain"/>
    <property type="match status" value="1"/>
</dbReference>
<comment type="catalytic activity">
    <reaction evidence="1">
        <text>a 4-O-methyl-thymidine in DNA + L-cysteinyl-[protein] = a thymidine in DNA + S-methyl-L-cysteinyl-[protein]</text>
        <dbReference type="Rhea" id="RHEA:53428"/>
        <dbReference type="Rhea" id="RHEA-COMP:10131"/>
        <dbReference type="Rhea" id="RHEA-COMP:10132"/>
        <dbReference type="Rhea" id="RHEA-COMP:13555"/>
        <dbReference type="Rhea" id="RHEA-COMP:13556"/>
        <dbReference type="ChEBI" id="CHEBI:29950"/>
        <dbReference type="ChEBI" id="CHEBI:82612"/>
        <dbReference type="ChEBI" id="CHEBI:137386"/>
        <dbReference type="ChEBI" id="CHEBI:137387"/>
        <dbReference type="EC" id="2.1.1.63"/>
    </reaction>
</comment>
<proteinExistence type="predicted"/>
<dbReference type="NCBIfam" id="TIGR00589">
    <property type="entry name" value="ogt"/>
    <property type="match status" value="1"/>
</dbReference>
<dbReference type="InterPro" id="IPR036217">
    <property type="entry name" value="MethylDNA_cys_MeTrfase_DNAb"/>
</dbReference>
<dbReference type="InterPro" id="IPR001497">
    <property type="entry name" value="MethylDNA_cys_MeTrfase_AS"/>
</dbReference>
<evidence type="ECO:0000256" key="4">
    <source>
        <dbReference type="ARBA" id="ARBA00022763"/>
    </source>
</evidence>
<keyword evidence="4" id="KW-0227">DNA damage</keyword>
<dbReference type="PANTHER" id="PTHR10815">
    <property type="entry name" value="METHYLATED-DNA--PROTEIN-CYSTEINE METHYLTRANSFERASE"/>
    <property type="match status" value="1"/>
</dbReference>
<evidence type="ECO:0000313" key="8">
    <source>
        <dbReference type="EMBL" id="QEX24424.1"/>
    </source>
</evidence>
<evidence type="ECO:0000256" key="1">
    <source>
        <dbReference type="ARBA" id="ARBA00001286"/>
    </source>
</evidence>
<organism evidence="8 9">
    <name type="scientific">Hypericibacter adhaerens</name>
    <dbReference type="NCBI Taxonomy" id="2602016"/>
    <lineage>
        <taxon>Bacteria</taxon>
        <taxon>Pseudomonadati</taxon>
        <taxon>Pseudomonadota</taxon>
        <taxon>Alphaproteobacteria</taxon>
        <taxon>Rhodospirillales</taxon>
        <taxon>Dongiaceae</taxon>
        <taxon>Hypericibacter</taxon>
    </lineage>
</organism>
<evidence type="ECO:0000313" key="9">
    <source>
        <dbReference type="Proteomes" id="UP000325797"/>
    </source>
</evidence>
<evidence type="ECO:0000256" key="6">
    <source>
        <dbReference type="ARBA" id="ARBA00049348"/>
    </source>
</evidence>
<feature type="domain" description="Methylated-DNA-[protein]-cysteine S-methyltransferase DNA binding" evidence="7">
    <location>
        <begin position="88"/>
        <end position="169"/>
    </location>
</feature>
<dbReference type="OrthoDB" id="9802228at2"/>
<dbReference type="Pfam" id="PF01035">
    <property type="entry name" value="DNA_binding_1"/>
    <property type="match status" value="1"/>
</dbReference>
<dbReference type="CDD" id="cd06445">
    <property type="entry name" value="ATase"/>
    <property type="match status" value="1"/>
</dbReference>
<dbReference type="GO" id="GO:0006281">
    <property type="term" value="P:DNA repair"/>
    <property type="evidence" value="ECO:0007669"/>
    <property type="project" value="UniProtKB-KW"/>
</dbReference>
<evidence type="ECO:0000256" key="5">
    <source>
        <dbReference type="ARBA" id="ARBA00023204"/>
    </source>
</evidence>
<keyword evidence="9" id="KW-1185">Reference proteome</keyword>
<dbReference type="PROSITE" id="PS00374">
    <property type="entry name" value="MGMT"/>
    <property type="match status" value="1"/>
</dbReference>
<keyword evidence="5" id="KW-0234">DNA repair</keyword>
<evidence type="ECO:0000256" key="2">
    <source>
        <dbReference type="ARBA" id="ARBA00022603"/>
    </source>
</evidence>
<dbReference type="PANTHER" id="PTHR10815:SF5">
    <property type="entry name" value="METHYLATED-DNA--PROTEIN-CYSTEINE METHYLTRANSFERASE"/>
    <property type="match status" value="1"/>
</dbReference>
<dbReference type="Proteomes" id="UP000325797">
    <property type="component" value="Chromosome"/>
</dbReference>
<dbReference type="InterPro" id="IPR014048">
    <property type="entry name" value="MethylDNA_cys_MeTrfase_DNA-bd"/>
</dbReference>
<dbReference type="Gene3D" id="3.30.160.70">
    <property type="entry name" value="Methylated DNA-protein cysteine methyltransferase domain"/>
    <property type="match status" value="1"/>
</dbReference>
<protein>
    <submittedName>
        <fullName evidence="8">Methylated-DNA--protein-cysteine methyltransferase</fullName>
    </submittedName>
</protein>
<dbReference type="RefSeq" id="WP_151119706.1">
    <property type="nucleotide sequence ID" value="NZ_CP042582.1"/>
</dbReference>
<gene>
    <name evidence="8" type="ORF">FRZ61_43650</name>
</gene>
<dbReference type="SUPFAM" id="SSF46767">
    <property type="entry name" value="Methylated DNA-protein cysteine methyltransferase, C-terminal domain"/>
    <property type="match status" value="1"/>
</dbReference>
<name>A0A5J6N4R7_9PROT</name>
<accession>A0A5J6N4R7</accession>
<dbReference type="InterPro" id="IPR036631">
    <property type="entry name" value="MGMT_N_sf"/>
</dbReference>
<keyword evidence="2 8" id="KW-0489">Methyltransferase</keyword>
<dbReference type="AlphaFoldDB" id="A0A5J6N4R7"/>
<dbReference type="GO" id="GO:0003908">
    <property type="term" value="F:methylated-DNA-[protein]-cysteine S-methyltransferase activity"/>
    <property type="evidence" value="ECO:0007669"/>
    <property type="project" value="UniProtKB-EC"/>
</dbReference>
<dbReference type="KEGG" id="hadh:FRZ61_43650"/>
<dbReference type="GO" id="GO:0032259">
    <property type="term" value="P:methylation"/>
    <property type="evidence" value="ECO:0007669"/>
    <property type="project" value="UniProtKB-KW"/>
</dbReference>
<dbReference type="EMBL" id="CP042582">
    <property type="protein sequence ID" value="QEX24424.1"/>
    <property type="molecule type" value="Genomic_DNA"/>
</dbReference>